<protein>
    <recommendedName>
        <fullName evidence="3">Peptidase C39 domain-containing protein</fullName>
    </recommendedName>
</protein>
<evidence type="ECO:0000313" key="1">
    <source>
        <dbReference type="EMBL" id="MBB5318989.1"/>
    </source>
</evidence>
<organism evidence="1 2">
    <name type="scientific">Tunturiibacter empetritectus</name>
    <dbReference type="NCBI Taxonomy" id="3069691"/>
    <lineage>
        <taxon>Bacteria</taxon>
        <taxon>Pseudomonadati</taxon>
        <taxon>Acidobacteriota</taxon>
        <taxon>Terriglobia</taxon>
        <taxon>Terriglobales</taxon>
        <taxon>Acidobacteriaceae</taxon>
        <taxon>Tunturiibacter</taxon>
    </lineage>
</organism>
<keyword evidence="2" id="KW-1185">Reference proteome</keyword>
<evidence type="ECO:0008006" key="3">
    <source>
        <dbReference type="Google" id="ProtNLM"/>
    </source>
</evidence>
<accession>A0A7W8MU74</accession>
<sequence>MKFPEWWTAPEELLDLDGHCGPIAAWSVLNYFGKSFTTAQIISACRHTKRYGVFAVHLAAGLKELGLQVSFHTEPDNDIGSFEMRGYRRLKRLGVPVENAIDLSDLLTLRRRRQIPIVLYDTPSESGHFSIILGTSRGMLRLAEGKLLPREEFIAAWTAPRILRQCVFAWV</sequence>
<reference evidence="1" key="1">
    <citation type="submission" date="2020-08" db="EMBL/GenBank/DDBJ databases">
        <title>Genomic Encyclopedia of Type Strains, Phase IV (KMG-V): Genome sequencing to study the core and pangenomes of soil and plant-associated prokaryotes.</title>
        <authorList>
            <person name="Whitman W."/>
        </authorList>
    </citation>
    <scope>NUCLEOTIDE SEQUENCE [LARGE SCALE GENOMIC DNA]</scope>
    <source>
        <strain evidence="1">M8UP27</strain>
    </source>
</reference>
<evidence type="ECO:0000313" key="2">
    <source>
        <dbReference type="Proteomes" id="UP000568106"/>
    </source>
</evidence>
<proteinExistence type="predicted"/>
<comment type="caution">
    <text evidence="1">The sequence shown here is derived from an EMBL/GenBank/DDBJ whole genome shotgun (WGS) entry which is preliminary data.</text>
</comment>
<dbReference type="EMBL" id="JACHDY010000006">
    <property type="protein sequence ID" value="MBB5318989.1"/>
    <property type="molecule type" value="Genomic_DNA"/>
</dbReference>
<dbReference type="Proteomes" id="UP000568106">
    <property type="component" value="Unassembled WGS sequence"/>
</dbReference>
<dbReference type="Gene3D" id="3.90.70.10">
    <property type="entry name" value="Cysteine proteinases"/>
    <property type="match status" value="1"/>
</dbReference>
<dbReference type="AlphaFoldDB" id="A0A7W8MU74"/>
<name>A0A7W8MU74_9BACT</name>
<gene>
    <name evidence="1" type="ORF">HDF09_003688</name>
</gene>